<dbReference type="PANTHER" id="PTHR32208:SF105">
    <property type="entry name" value="COPPER RADICAL OXIDASE"/>
    <property type="match status" value="1"/>
</dbReference>
<evidence type="ECO:0000313" key="5">
    <source>
        <dbReference type="Proteomes" id="UP001212997"/>
    </source>
</evidence>
<dbReference type="InterPro" id="IPR015202">
    <property type="entry name" value="GO-like_E_set"/>
</dbReference>
<dbReference type="InterPro" id="IPR014756">
    <property type="entry name" value="Ig_E-set"/>
</dbReference>
<dbReference type="InterPro" id="IPR013783">
    <property type="entry name" value="Ig-like_fold"/>
</dbReference>
<dbReference type="Pfam" id="PF07250">
    <property type="entry name" value="Glyoxal_oxid_N"/>
    <property type="match status" value="1"/>
</dbReference>
<evidence type="ECO:0000256" key="1">
    <source>
        <dbReference type="ARBA" id="ARBA00022729"/>
    </source>
</evidence>
<gene>
    <name evidence="4" type="ORF">NLI96_g2722</name>
</gene>
<dbReference type="InterPro" id="IPR002889">
    <property type="entry name" value="WSC_carb-bd"/>
</dbReference>
<dbReference type="Pfam" id="PF01822">
    <property type="entry name" value="WSC"/>
    <property type="match status" value="4"/>
</dbReference>
<keyword evidence="5" id="KW-1185">Reference proteome</keyword>
<comment type="caution">
    <text evidence="4">The sequence shown here is derived from an EMBL/GenBank/DDBJ whole genome shotgun (WGS) entry which is preliminary data.</text>
</comment>
<dbReference type="SMART" id="SM00321">
    <property type="entry name" value="WSC"/>
    <property type="match status" value="4"/>
</dbReference>
<dbReference type="SUPFAM" id="SSF81296">
    <property type="entry name" value="E set domains"/>
    <property type="match status" value="1"/>
</dbReference>
<dbReference type="Proteomes" id="UP001212997">
    <property type="component" value="Unassembled WGS sequence"/>
</dbReference>
<dbReference type="InterPro" id="IPR011043">
    <property type="entry name" value="Gal_Oxase/kelch_b-propeller"/>
</dbReference>
<dbReference type="InterPro" id="IPR009880">
    <property type="entry name" value="Glyoxal_oxidase_N"/>
</dbReference>
<name>A0AAD5YLL4_9APHY</name>
<organism evidence="4 5">
    <name type="scientific">Meripilus lineatus</name>
    <dbReference type="NCBI Taxonomy" id="2056292"/>
    <lineage>
        <taxon>Eukaryota</taxon>
        <taxon>Fungi</taxon>
        <taxon>Dikarya</taxon>
        <taxon>Basidiomycota</taxon>
        <taxon>Agaricomycotina</taxon>
        <taxon>Agaricomycetes</taxon>
        <taxon>Polyporales</taxon>
        <taxon>Meripilaceae</taxon>
        <taxon>Meripilus</taxon>
    </lineage>
</organism>
<dbReference type="PANTHER" id="PTHR32208">
    <property type="entry name" value="SECRETED PROTEIN-RELATED"/>
    <property type="match status" value="1"/>
</dbReference>
<dbReference type="PROSITE" id="PS51212">
    <property type="entry name" value="WSC"/>
    <property type="match status" value="4"/>
</dbReference>
<sequence>MATLLSLAAIAAFTPSVSSRDNPGARSLTGAAFTDTTAMTVESCVNFCDSKGFIYAGVEFSQECYCGNNIANGGANATASDCNDPCKGDATQSCGGASRLNLYWSGAQPPAPPQTVPSVGEWVSLGCYSEGTNGRTLTVPVTPTGNFSIESCTDACFNAGYPLSGAEFAQECYCGLSFQNGGAPAALEDCNMPCVGAPSEFCGGPNRLNVYNFTGTLPHGPTQPGGGGGGGGGTPVLVVNPGDVPAPWKYAACYVDGAHGRVFGTQLPDNNALTVEGCIASCADQNFTLAGLEFRLVTSFQIRGEQSLNVLFESVQCFCGNTLINGATLGSEADCNMGCGGNTTQACGGPNRLSVYTSTGDVTALPVPVALNTSLPANWEYQGCLQEGTERVFQNEIIWTNNATVEACLNQCAAFGYPAAGLEFGNQCFCGDVSDVTSISPGLAPESDCTIPCSGDPIHLCGGPLRLQYYKYNGNIDTWHTPANIGRYEFFVPGVVVPLLVTLGVNNKVTFLEKFGTGFPNSTGAYELDLSLANDFSHAWREMHVKSDVFCSGSIILPDKRARQINVGGWSLQSTYGIRIFTPDGAPGVNSTNDWEENPDGFQLQRGRWYPTAMLMANGSILVIGGETGSNAPAEPTLEILPKPDGGPTWLFMDWLERTDPNNLYPFMHVLPSGNIFAGYYNEARILNPVTFDTINVLPNMPGSVTSFLAGRTYPLEGSSVLFPQHAPYTDPLRVLVCGGSNFGLALDNCVSIAPEVANEQWLVERMPSKRVMPSLPDGTFLIVGGAMQGVAGFGLAEKPNLSALLYDPSQPAHQRITILNNTIVARLYHSEATLLPDGRVLVSGSDPQTYNPDGSEIFPEEFRVEVYVPPYLNEGRTPPVFHMTQNDWVYGGNYPITVQLNHGTIDTMRISLVAATSSTHGNTMGGRTIFPAFSCSGTTCHIEAPPNANVSPPGWHQLFVLDGPTPSHSQWVRIGGDPAELGNWPNVEGFTPPGMGPVTYPVPT</sequence>
<dbReference type="Gene3D" id="2.130.10.80">
    <property type="entry name" value="Galactose oxidase/kelch, beta-propeller"/>
    <property type="match status" value="1"/>
</dbReference>
<evidence type="ECO:0000313" key="4">
    <source>
        <dbReference type="EMBL" id="KAJ3488593.1"/>
    </source>
</evidence>
<dbReference type="SUPFAM" id="SSF50965">
    <property type="entry name" value="Galactose oxidase, central domain"/>
    <property type="match status" value="1"/>
</dbReference>
<dbReference type="Gene3D" id="2.60.40.10">
    <property type="entry name" value="Immunoglobulins"/>
    <property type="match status" value="1"/>
</dbReference>
<feature type="domain" description="WSC" evidence="3">
    <location>
        <begin position="12"/>
        <end position="106"/>
    </location>
</feature>
<protein>
    <recommendedName>
        <fullName evidence="3">WSC domain-containing protein</fullName>
    </recommendedName>
</protein>
<accession>A0AAD5YLL4</accession>
<reference evidence="4" key="1">
    <citation type="submission" date="2022-07" db="EMBL/GenBank/DDBJ databases">
        <title>Genome Sequence of Physisporinus lineatus.</title>
        <authorList>
            <person name="Buettner E."/>
        </authorList>
    </citation>
    <scope>NUCLEOTIDE SEQUENCE</scope>
    <source>
        <strain evidence="4">VT162</strain>
    </source>
</reference>
<dbReference type="CDD" id="cd02851">
    <property type="entry name" value="E_set_GO_C"/>
    <property type="match status" value="1"/>
</dbReference>
<feature type="domain" description="WSC" evidence="3">
    <location>
        <begin position="378"/>
        <end position="473"/>
    </location>
</feature>
<dbReference type="AlphaFoldDB" id="A0AAD5YLL4"/>
<evidence type="ECO:0000256" key="2">
    <source>
        <dbReference type="SAM" id="SignalP"/>
    </source>
</evidence>
<evidence type="ECO:0000259" key="3">
    <source>
        <dbReference type="PROSITE" id="PS51212"/>
    </source>
</evidence>
<feature type="chain" id="PRO_5042264937" description="WSC domain-containing protein" evidence="2">
    <location>
        <begin position="20"/>
        <end position="1005"/>
    </location>
</feature>
<feature type="signal peptide" evidence="2">
    <location>
        <begin position="1"/>
        <end position="19"/>
    </location>
</feature>
<feature type="domain" description="WSC" evidence="3">
    <location>
        <begin position="247"/>
        <end position="359"/>
    </location>
</feature>
<keyword evidence="1 2" id="KW-0732">Signal</keyword>
<proteinExistence type="predicted"/>
<dbReference type="EMBL" id="JANAWD010000063">
    <property type="protein sequence ID" value="KAJ3488593.1"/>
    <property type="molecule type" value="Genomic_DNA"/>
</dbReference>
<dbReference type="Pfam" id="PF09118">
    <property type="entry name" value="GO-like_E_set"/>
    <property type="match status" value="1"/>
</dbReference>
<dbReference type="InterPro" id="IPR037293">
    <property type="entry name" value="Gal_Oxidase_central_sf"/>
</dbReference>
<feature type="domain" description="WSC" evidence="3">
    <location>
        <begin position="121"/>
        <end position="214"/>
    </location>
</feature>